<dbReference type="Proteomes" id="UP000244060">
    <property type="component" value="Unassembled WGS sequence"/>
</dbReference>
<accession>A0A2T5K6S5</accession>
<sequence length="51" mass="5271">MPPTLFLTMIVTVILAAGVTVALFQGAGWPLGALGLVALLASLLLRLRGPR</sequence>
<dbReference type="AlphaFoldDB" id="A0A2T5K6S5"/>
<feature type="transmembrane region" description="Helical" evidence="1">
    <location>
        <begin position="28"/>
        <end position="47"/>
    </location>
</feature>
<keyword evidence="1" id="KW-1133">Transmembrane helix</keyword>
<keyword evidence="1" id="KW-0472">Membrane</keyword>
<keyword evidence="1" id="KW-0812">Transmembrane</keyword>
<protein>
    <submittedName>
        <fullName evidence="2">Uncharacterized protein</fullName>
    </submittedName>
</protein>
<name>A0A2T5K6S5_9RHOB</name>
<evidence type="ECO:0000256" key="1">
    <source>
        <dbReference type="SAM" id="Phobius"/>
    </source>
</evidence>
<keyword evidence="3" id="KW-1185">Reference proteome</keyword>
<gene>
    <name evidence="2" type="ORF">C8J28_10935</name>
</gene>
<evidence type="ECO:0000313" key="3">
    <source>
        <dbReference type="Proteomes" id="UP000244060"/>
    </source>
</evidence>
<organism evidence="2 3">
    <name type="scientific">Cereibacter azotoformans</name>
    <dbReference type="NCBI Taxonomy" id="43057"/>
    <lineage>
        <taxon>Bacteria</taxon>
        <taxon>Pseudomonadati</taxon>
        <taxon>Pseudomonadota</taxon>
        <taxon>Alphaproteobacteria</taxon>
        <taxon>Rhodobacterales</taxon>
        <taxon>Paracoccaceae</taxon>
        <taxon>Cereibacter</taxon>
    </lineage>
</organism>
<dbReference type="RefSeq" id="WP_085996546.1">
    <property type="nucleotide sequence ID" value="NZ_CP089965.1"/>
</dbReference>
<evidence type="ECO:0000313" key="2">
    <source>
        <dbReference type="EMBL" id="PTR18079.1"/>
    </source>
</evidence>
<dbReference type="EMBL" id="QAOT01000009">
    <property type="protein sequence ID" value="PTR18079.1"/>
    <property type="molecule type" value="Genomic_DNA"/>
</dbReference>
<proteinExistence type="predicted"/>
<comment type="caution">
    <text evidence="2">The sequence shown here is derived from an EMBL/GenBank/DDBJ whole genome shotgun (WGS) entry which is preliminary data.</text>
</comment>
<reference evidence="2 3" key="1">
    <citation type="submission" date="2018-04" db="EMBL/GenBank/DDBJ databases">
        <title>Genomic Encyclopedia of Type Strains, Phase III (KMG-III): the genomes of soil and plant-associated and newly described type strains.</title>
        <authorList>
            <person name="Whitman W."/>
        </authorList>
    </citation>
    <scope>NUCLEOTIDE SEQUENCE [LARGE SCALE GENOMIC DNA]</scope>
    <source>
        <strain evidence="2 3">KA25</strain>
    </source>
</reference>